<keyword evidence="2" id="KW-1185">Reference proteome</keyword>
<dbReference type="RefSeq" id="WP_304384695.1">
    <property type="nucleotide sequence ID" value="NZ_JAUPBL010000016.1"/>
</dbReference>
<protein>
    <submittedName>
        <fullName evidence="1">Uncharacterized protein</fullName>
    </submittedName>
</protein>
<dbReference type="Proteomes" id="UP001175147">
    <property type="component" value="Unassembled WGS sequence"/>
</dbReference>
<reference evidence="1" key="1">
    <citation type="submission" date="2023-07" db="EMBL/GenBank/DDBJ databases">
        <title>Mucosal microbiota of week-old chicken and adult hens.</title>
        <authorList>
            <person name="Volf J."/>
            <person name="Karasova D."/>
            <person name="Crhanova M."/>
            <person name="Faldynova M."/>
            <person name="Prikrylova H."/>
            <person name="Zeman M."/>
            <person name="Babak V."/>
            <person name="Rajova J."/>
            <person name="Rychlik I."/>
        </authorList>
    </citation>
    <scope>NUCLEOTIDE SEQUENCE</scope>
    <source>
        <strain evidence="1">ET902</strain>
    </source>
</reference>
<sequence>MITKQNVVYNEIDKEDYYIYIDQKTNKGIFTPYYKGSWNSFLYDFKLDICRIFHKNARSYSIIDLSLDGTKIMTISVTSGDSKNNIFKIIEIGTNKVLLEITEWYVYEAYFTANERYIFMRIKDGNIMKVFVYDIQNKKIMYLLKEHIFIKNGCFDEKRIIFSYPSISENRVLYHLNFNSLTETKESIGYAEIKVSKIFNAEGKDLLLMDHDESISLYSNKKIIWKIQFLSFLNHYSGGFFYLKEDNKVYLDTPAIIQEKLSNTQIESMVLYRIDSYSGNIETIQLPAKIKYKKFTHMFDYKLIDTSGNIFDIKDRTAYSFPIKTHR</sequence>
<dbReference type="SUPFAM" id="SSF69304">
    <property type="entry name" value="Tricorn protease N-terminal domain"/>
    <property type="match status" value="1"/>
</dbReference>
<dbReference type="EMBL" id="JAUPBM010000038">
    <property type="protein sequence ID" value="MDO7020027.1"/>
    <property type="molecule type" value="Genomic_DNA"/>
</dbReference>
<accession>A0ABT8YXR3</accession>
<proteinExistence type="predicted"/>
<evidence type="ECO:0000313" key="2">
    <source>
        <dbReference type="Proteomes" id="UP001175147"/>
    </source>
</evidence>
<evidence type="ECO:0000313" key="1">
    <source>
        <dbReference type="EMBL" id="MDO7020027.1"/>
    </source>
</evidence>
<organism evidence="1 2">
    <name type="scientific">Brachyspira innocens</name>
    <dbReference type="NCBI Taxonomy" id="13264"/>
    <lineage>
        <taxon>Bacteria</taxon>
        <taxon>Pseudomonadati</taxon>
        <taxon>Spirochaetota</taxon>
        <taxon>Spirochaetia</taxon>
        <taxon>Brachyspirales</taxon>
        <taxon>Brachyspiraceae</taxon>
        <taxon>Brachyspira</taxon>
    </lineage>
</organism>
<name>A0ABT8YXR3_9SPIR</name>
<comment type="caution">
    <text evidence="1">The sequence shown here is derived from an EMBL/GenBank/DDBJ whole genome shotgun (WGS) entry which is preliminary data.</text>
</comment>
<gene>
    <name evidence="1" type="ORF">Q5M86_04490</name>
</gene>